<proteinExistence type="predicted"/>
<dbReference type="InterPro" id="IPR024286">
    <property type="entry name" value="DUF3700"/>
</dbReference>
<evidence type="ECO:0000313" key="3">
    <source>
        <dbReference type="EMBL" id="RRT34381.1"/>
    </source>
</evidence>
<feature type="region of interest" description="Disordered" evidence="1">
    <location>
        <begin position="1"/>
        <end position="38"/>
    </location>
</feature>
<dbReference type="EMBL" id="AMZH03026937">
    <property type="protein sequence ID" value="RRT34381.1"/>
    <property type="molecule type" value="Genomic_DNA"/>
</dbReference>
<feature type="compositionally biased region" description="Basic and acidic residues" evidence="1">
    <location>
        <begin position="28"/>
        <end position="38"/>
    </location>
</feature>
<gene>
    <name evidence="3" type="ORF">B296_00058537</name>
</gene>
<sequence>MRDISVVVDGEDHRRKASSSDISVLDGDLGREDGSGDRVVEDSGVRAEANDNISRFSLVERERGSTDYRVQPTGGESYVDDSLLMFGEALGLCVELTVKMLAVFDRTVAKSPEGLRAPAAEGGEGGGRLVSHFAAAREGAVVVSLGSAGAIAYTSEKQNPLLPR</sequence>
<protein>
    <recommendedName>
        <fullName evidence="2">DUF3700 domain-containing protein</fullName>
    </recommendedName>
</protein>
<dbReference type="AlphaFoldDB" id="A0A426X4H6"/>
<feature type="domain" description="DUF3700" evidence="2">
    <location>
        <begin position="101"/>
        <end position="164"/>
    </location>
</feature>
<name>A0A426X4H6_ENSVE</name>
<accession>A0A426X4H6</accession>
<evidence type="ECO:0000259" key="2">
    <source>
        <dbReference type="Pfam" id="PF12481"/>
    </source>
</evidence>
<evidence type="ECO:0000313" key="4">
    <source>
        <dbReference type="Proteomes" id="UP000287651"/>
    </source>
</evidence>
<comment type="caution">
    <text evidence="3">The sequence shown here is derived from an EMBL/GenBank/DDBJ whole genome shotgun (WGS) entry which is preliminary data.</text>
</comment>
<reference evidence="3 4" key="1">
    <citation type="journal article" date="2014" name="Agronomy (Basel)">
        <title>A Draft Genome Sequence for Ensete ventricosum, the Drought-Tolerant Tree Against Hunger.</title>
        <authorList>
            <person name="Harrison J."/>
            <person name="Moore K.A."/>
            <person name="Paszkiewicz K."/>
            <person name="Jones T."/>
            <person name="Grant M."/>
            <person name="Ambacheew D."/>
            <person name="Muzemil S."/>
            <person name="Studholme D.J."/>
        </authorList>
    </citation>
    <scope>NUCLEOTIDE SEQUENCE [LARGE SCALE GENOMIC DNA]</scope>
</reference>
<dbReference type="Pfam" id="PF12481">
    <property type="entry name" value="DUF3700"/>
    <property type="match status" value="1"/>
</dbReference>
<evidence type="ECO:0000256" key="1">
    <source>
        <dbReference type="SAM" id="MobiDB-lite"/>
    </source>
</evidence>
<organism evidence="3 4">
    <name type="scientific">Ensete ventricosum</name>
    <name type="common">Abyssinian banana</name>
    <name type="synonym">Musa ensete</name>
    <dbReference type="NCBI Taxonomy" id="4639"/>
    <lineage>
        <taxon>Eukaryota</taxon>
        <taxon>Viridiplantae</taxon>
        <taxon>Streptophyta</taxon>
        <taxon>Embryophyta</taxon>
        <taxon>Tracheophyta</taxon>
        <taxon>Spermatophyta</taxon>
        <taxon>Magnoliopsida</taxon>
        <taxon>Liliopsida</taxon>
        <taxon>Zingiberales</taxon>
        <taxon>Musaceae</taxon>
        <taxon>Ensete</taxon>
    </lineage>
</organism>
<dbReference type="Proteomes" id="UP000287651">
    <property type="component" value="Unassembled WGS sequence"/>
</dbReference>